<keyword evidence="1" id="KW-0614">Plasmid</keyword>
<organism evidence="1">
    <name type="scientific">Ralstonia solanacearum CFBP2957</name>
    <dbReference type="NCBI Taxonomy" id="859656"/>
    <lineage>
        <taxon>Bacteria</taxon>
        <taxon>Pseudomonadati</taxon>
        <taxon>Pseudomonadota</taxon>
        <taxon>Betaproteobacteria</taxon>
        <taxon>Burkholderiales</taxon>
        <taxon>Burkholderiaceae</taxon>
        <taxon>Ralstonia</taxon>
        <taxon>Ralstonia solanacearum species complex</taxon>
    </lineage>
</organism>
<gene>
    <name evidence="1" type="ORF">RCFBP_mp20044</name>
</gene>
<sequence>MIFWKCGGCVMRWWSGWVVNFPVFCVVEVILKLGAVTYFKSFFQCCLNWSVIQKNVSRSIGPSALKKALLFGDTLTPGVGAVVPRPSSYVTGARAKPGRAQ</sequence>
<protein>
    <submittedName>
        <fullName evidence="1">Uncharacterized protein</fullName>
    </submittedName>
</protein>
<dbReference type="EMBL" id="FP885907">
    <property type="protein sequence ID" value="CBJ53473.1"/>
    <property type="molecule type" value="Genomic_DNA"/>
</dbReference>
<evidence type="ECO:0000313" key="1">
    <source>
        <dbReference type="EMBL" id="CBJ53473.1"/>
    </source>
</evidence>
<name>D8P3I7_RALSL</name>
<reference evidence="1" key="2">
    <citation type="submission" date="2010-02" db="EMBL/GenBank/DDBJ databases">
        <authorList>
            <person name="Genoscope - CEA"/>
        </authorList>
    </citation>
    <scope>NUCLEOTIDE SEQUENCE</scope>
    <source>
        <strain evidence="1">CFBP2957</strain>
        <plasmid evidence="1">RCFBPv3_mp</plasmid>
    </source>
</reference>
<dbReference type="AlphaFoldDB" id="D8P3I7"/>
<reference evidence="1" key="1">
    <citation type="journal article" date="2010" name="BMC Genomics">
        <title>Genomes of three tomato pathogens within the Ralstonia solanacearum species complex reveal significant evolutionary divergence.</title>
        <authorList>
            <person name="Remenant B."/>
            <person name="Coupat-Goutaland B."/>
            <person name="Guidot A."/>
            <person name="Cellier G."/>
            <person name="Wicker E."/>
            <person name="Allen C."/>
            <person name="Fegan M."/>
            <person name="Pruvost O."/>
            <person name="Elbaz M."/>
            <person name="Calteau A."/>
            <person name="Salvignol G."/>
            <person name="Mornico D."/>
            <person name="Mangenot S."/>
            <person name="Barbe V."/>
            <person name="Medigue C."/>
            <person name="Prior P."/>
        </authorList>
    </citation>
    <scope>NUCLEOTIDE SEQUENCE [LARGE SCALE GENOMIC DNA]</scope>
    <source>
        <strain evidence="1">CFBP2957</strain>
        <plasmid evidence="1">RCFBPv3_mp</plasmid>
    </source>
</reference>
<proteinExistence type="predicted"/>
<accession>D8P3I7</accession>
<geneLocation type="plasmid" evidence="1">
    <name>RCFBPv3_mp</name>
</geneLocation>